<evidence type="ECO:0000259" key="9">
    <source>
        <dbReference type="PROSITE" id="PS50850"/>
    </source>
</evidence>
<evidence type="ECO:0000256" key="4">
    <source>
        <dbReference type="ARBA" id="ARBA00022692"/>
    </source>
</evidence>
<dbReference type="eggNOG" id="KOG2504">
    <property type="taxonomic scope" value="Eukaryota"/>
</dbReference>
<accession>A0A0C4E3N0</accession>
<keyword evidence="6 8" id="KW-0472">Membrane</keyword>
<keyword evidence="3" id="KW-0813">Transport</keyword>
<evidence type="ECO:0000313" key="10">
    <source>
        <dbReference type="EMBL" id="KLU88055.1"/>
    </source>
</evidence>
<keyword evidence="4 8" id="KW-0812">Transmembrane</keyword>
<evidence type="ECO:0000256" key="2">
    <source>
        <dbReference type="ARBA" id="ARBA00006727"/>
    </source>
</evidence>
<keyword evidence="5 8" id="KW-1133">Transmembrane helix</keyword>
<evidence type="ECO:0000256" key="6">
    <source>
        <dbReference type="ARBA" id="ARBA00023136"/>
    </source>
</evidence>
<dbReference type="Pfam" id="PF07690">
    <property type="entry name" value="MFS_1"/>
    <property type="match status" value="1"/>
</dbReference>
<dbReference type="Proteomes" id="UP000011715">
    <property type="component" value="Unassembled WGS sequence"/>
</dbReference>
<dbReference type="GO" id="GO:0022857">
    <property type="term" value="F:transmembrane transporter activity"/>
    <property type="evidence" value="ECO:0007669"/>
    <property type="project" value="InterPro"/>
</dbReference>
<dbReference type="EMBL" id="GL876971">
    <property type="protein sequence ID" value="KLU88055.1"/>
    <property type="molecule type" value="Genomic_DNA"/>
</dbReference>
<reference evidence="12" key="1">
    <citation type="submission" date="2010-05" db="EMBL/GenBank/DDBJ databases">
        <title>The genome sequence of Magnaporthe poae strain ATCC 64411.</title>
        <authorList>
            <person name="Ma L.-J."/>
            <person name="Dead R."/>
            <person name="Young S."/>
            <person name="Zeng Q."/>
            <person name="Koehrsen M."/>
            <person name="Alvarado L."/>
            <person name="Berlin A."/>
            <person name="Chapman S.B."/>
            <person name="Chen Z."/>
            <person name="Freedman E."/>
            <person name="Gellesch M."/>
            <person name="Goldberg J."/>
            <person name="Griggs A."/>
            <person name="Gujja S."/>
            <person name="Heilman E.R."/>
            <person name="Heiman D."/>
            <person name="Hepburn T."/>
            <person name="Howarth C."/>
            <person name="Jen D."/>
            <person name="Larson L."/>
            <person name="Mehta T."/>
            <person name="Neiman D."/>
            <person name="Pearson M."/>
            <person name="Roberts A."/>
            <person name="Saif S."/>
            <person name="Shea T."/>
            <person name="Shenoy N."/>
            <person name="Sisk P."/>
            <person name="Stolte C."/>
            <person name="Sykes S."/>
            <person name="Walk T."/>
            <person name="White J."/>
            <person name="Yandava C."/>
            <person name="Haas B."/>
            <person name="Nusbaum C."/>
            <person name="Birren B."/>
        </authorList>
    </citation>
    <scope>NUCLEOTIDE SEQUENCE [LARGE SCALE GENOMIC DNA]</scope>
    <source>
        <strain evidence="12">ATCC 64411 / 73-15</strain>
    </source>
</reference>
<evidence type="ECO:0000256" key="8">
    <source>
        <dbReference type="SAM" id="Phobius"/>
    </source>
</evidence>
<dbReference type="GO" id="GO:0016020">
    <property type="term" value="C:membrane"/>
    <property type="evidence" value="ECO:0007669"/>
    <property type="project" value="UniProtKB-SubCell"/>
</dbReference>
<organism evidence="11 12">
    <name type="scientific">Magnaporthiopsis poae (strain ATCC 64411 / 73-15)</name>
    <name type="common">Kentucky bluegrass fungus</name>
    <name type="synonym">Magnaporthe poae</name>
    <dbReference type="NCBI Taxonomy" id="644358"/>
    <lineage>
        <taxon>Eukaryota</taxon>
        <taxon>Fungi</taxon>
        <taxon>Dikarya</taxon>
        <taxon>Ascomycota</taxon>
        <taxon>Pezizomycotina</taxon>
        <taxon>Sordariomycetes</taxon>
        <taxon>Sordariomycetidae</taxon>
        <taxon>Magnaporthales</taxon>
        <taxon>Magnaporthaceae</taxon>
        <taxon>Magnaporthiopsis</taxon>
    </lineage>
</organism>
<name>A0A0C4E3N0_MAGP6</name>
<reference evidence="10" key="2">
    <citation type="submission" date="2010-05" db="EMBL/GenBank/DDBJ databases">
        <title>The Genome Sequence of Magnaporthe poae strain ATCC 64411.</title>
        <authorList>
            <consortium name="The Broad Institute Genome Sequencing Platform"/>
            <consortium name="Broad Institute Genome Sequencing Center for Infectious Disease"/>
            <person name="Ma L.-J."/>
            <person name="Dead R."/>
            <person name="Young S."/>
            <person name="Zeng Q."/>
            <person name="Koehrsen M."/>
            <person name="Alvarado L."/>
            <person name="Berlin A."/>
            <person name="Chapman S.B."/>
            <person name="Chen Z."/>
            <person name="Freedman E."/>
            <person name="Gellesch M."/>
            <person name="Goldberg J."/>
            <person name="Griggs A."/>
            <person name="Gujja S."/>
            <person name="Heilman E.R."/>
            <person name="Heiman D."/>
            <person name="Hepburn T."/>
            <person name="Howarth C."/>
            <person name="Jen D."/>
            <person name="Larson L."/>
            <person name="Mehta T."/>
            <person name="Neiman D."/>
            <person name="Pearson M."/>
            <person name="Roberts A."/>
            <person name="Saif S."/>
            <person name="Shea T."/>
            <person name="Shenoy N."/>
            <person name="Sisk P."/>
            <person name="Stolte C."/>
            <person name="Sykes S."/>
            <person name="Walk T."/>
            <person name="White J."/>
            <person name="Yandava C."/>
            <person name="Haas B."/>
            <person name="Nusbaum C."/>
            <person name="Birren B."/>
        </authorList>
    </citation>
    <scope>NUCLEOTIDE SEQUENCE</scope>
    <source>
        <strain evidence="10">ATCC 64411</strain>
    </source>
</reference>
<reference evidence="11" key="5">
    <citation type="submission" date="2015-06" db="UniProtKB">
        <authorList>
            <consortium name="EnsemblFungi"/>
        </authorList>
    </citation>
    <scope>IDENTIFICATION</scope>
    <source>
        <strain evidence="11">ATCC 64411</strain>
    </source>
</reference>
<dbReference type="EnsemblFungi" id="MAPG_07042T0">
    <property type="protein sequence ID" value="MAPG_07042T0"/>
    <property type="gene ID" value="MAPG_07042"/>
</dbReference>
<dbReference type="OrthoDB" id="5667at2759"/>
<dbReference type="EMBL" id="ADBL01001697">
    <property type="status" value="NOT_ANNOTATED_CDS"/>
    <property type="molecule type" value="Genomic_DNA"/>
</dbReference>
<feature type="transmembrane region" description="Helical" evidence="8">
    <location>
        <begin position="229"/>
        <end position="249"/>
    </location>
</feature>
<dbReference type="OMA" id="GWVNCVG"/>
<evidence type="ECO:0000313" key="11">
    <source>
        <dbReference type="EnsemblFungi" id="MAPG_07042T0"/>
    </source>
</evidence>
<feature type="domain" description="Major facilitator superfamily (MFS) profile" evidence="9">
    <location>
        <begin position="105"/>
        <end position="492"/>
    </location>
</feature>
<gene>
    <name evidence="10" type="ORF">MAPG_07042</name>
</gene>
<sequence>MRAPCLNQLPRHQTKSPRESNLSSMHSSDPRVESQFLDDNGIILGLQPTTGGAPYPGPGPDQKQLKISPTPSPERSSSPASQHVPVSDPTPVPPFPDGGKDAWLTVLGASCCLFVSFGWVNCVGVFQAHYQAHQLRDHTPSQIAWISSLQVFFMVFGGPVVGKLIDDGGPALPLALGAFLHVFGLMLTSVSTNYVSIMLSQAVLSAIGSSMVFYPAITCAQTWFLKKRGAALGIIAMGSSVGGVIFPIVLMQMIPRTGFGWAVRTCAFLILALLVVANLTVRSRLPPSRKPFDLRAMGRPLCEVPFALLTASIFFFYWGMFIPITFLVVEAQARGVSRSLVAYLVPIMNAASIVGRTVPNALADKLGHFNVMITMSVLTSALILAVWLPTVGEPAAIAFAVLFGISSGAGIGLVPVLCATISPIHEIGLRSGTAYVFSAFAALTGSPIGGQLVTERQGDFTYAKVFGGLACAIGATLFVATRFVVGGWKLRV</sequence>
<protein>
    <submittedName>
        <fullName evidence="10">Riboflavin transporter MCH5</fullName>
    </submittedName>
</protein>
<dbReference type="CDD" id="cd17352">
    <property type="entry name" value="MFS_MCT_SLC16"/>
    <property type="match status" value="1"/>
</dbReference>
<feature type="transmembrane region" description="Helical" evidence="8">
    <location>
        <begin position="370"/>
        <end position="389"/>
    </location>
</feature>
<reference evidence="10" key="3">
    <citation type="submission" date="2011-03" db="EMBL/GenBank/DDBJ databases">
        <title>Annotation of Magnaporthe poae ATCC 64411.</title>
        <authorList>
            <person name="Ma L.-J."/>
            <person name="Dead R."/>
            <person name="Young S.K."/>
            <person name="Zeng Q."/>
            <person name="Gargeya S."/>
            <person name="Fitzgerald M."/>
            <person name="Haas B."/>
            <person name="Abouelleil A."/>
            <person name="Alvarado L."/>
            <person name="Arachchi H.M."/>
            <person name="Berlin A."/>
            <person name="Brown A."/>
            <person name="Chapman S.B."/>
            <person name="Chen Z."/>
            <person name="Dunbar C."/>
            <person name="Freedman E."/>
            <person name="Gearin G."/>
            <person name="Gellesch M."/>
            <person name="Goldberg J."/>
            <person name="Griggs A."/>
            <person name="Gujja S."/>
            <person name="Heiman D."/>
            <person name="Howarth C."/>
            <person name="Larson L."/>
            <person name="Lui A."/>
            <person name="MacDonald P.J.P."/>
            <person name="Mehta T."/>
            <person name="Montmayeur A."/>
            <person name="Murphy C."/>
            <person name="Neiman D."/>
            <person name="Pearson M."/>
            <person name="Priest M."/>
            <person name="Roberts A."/>
            <person name="Saif S."/>
            <person name="Shea T."/>
            <person name="Shenoy N."/>
            <person name="Sisk P."/>
            <person name="Stolte C."/>
            <person name="Sykes S."/>
            <person name="Yandava C."/>
            <person name="Wortman J."/>
            <person name="Nusbaum C."/>
            <person name="Birren B."/>
        </authorList>
    </citation>
    <scope>NUCLEOTIDE SEQUENCE</scope>
    <source>
        <strain evidence="10">ATCC 64411</strain>
    </source>
</reference>
<feature type="transmembrane region" description="Helical" evidence="8">
    <location>
        <begin position="103"/>
        <end position="130"/>
    </location>
</feature>
<comment type="similarity">
    <text evidence="2">Belongs to the major facilitator superfamily. Monocarboxylate porter (TC 2.A.1.13) family.</text>
</comment>
<evidence type="ECO:0000256" key="5">
    <source>
        <dbReference type="ARBA" id="ARBA00022989"/>
    </source>
</evidence>
<feature type="transmembrane region" description="Helical" evidence="8">
    <location>
        <begin position="395"/>
        <end position="421"/>
    </location>
</feature>
<comment type="subcellular location">
    <subcellularLocation>
        <location evidence="1">Membrane</location>
        <topology evidence="1">Multi-pass membrane protein</topology>
    </subcellularLocation>
</comment>
<feature type="transmembrane region" description="Helical" evidence="8">
    <location>
        <begin position="433"/>
        <end position="453"/>
    </location>
</feature>
<dbReference type="InterPro" id="IPR036259">
    <property type="entry name" value="MFS_trans_sf"/>
</dbReference>
<dbReference type="PANTHER" id="PTHR11360:SF224">
    <property type="entry name" value="MAJOR FACILITATOR SUPERFAMILY (MFS) PROFILE DOMAIN-CONTAINING PROTEIN-RELATED"/>
    <property type="match status" value="1"/>
</dbReference>
<feature type="transmembrane region" description="Helical" evidence="8">
    <location>
        <begin position="465"/>
        <end position="485"/>
    </location>
</feature>
<dbReference type="VEuPathDB" id="FungiDB:MAPG_07042"/>
<evidence type="ECO:0000256" key="1">
    <source>
        <dbReference type="ARBA" id="ARBA00004141"/>
    </source>
</evidence>
<feature type="transmembrane region" description="Helical" evidence="8">
    <location>
        <begin position="174"/>
        <end position="191"/>
    </location>
</feature>
<dbReference type="SUPFAM" id="SSF103473">
    <property type="entry name" value="MFS general substrate transporter"/>
    <property type="match status" value="1"/>
</dbReference>
<feature type="transmembrane region" description="Helical" evidence="8">
    <location>
        <begin position="197"/>
        <end position="217"/>
    </location>
</feature>
<proteinExistence type="inferred from homology"/>
<dbReference type="Gene3D" id="1.20.1250.20">
    <property type="entry name" value="MFS general substrate transporter like domains"/>
    <property type="match status" value="2"/>
</dbReference>
<keyword evidence="12" id="KW-1185">Reference proteome</keyword>
<dbReference type="PANTHER" id="PTHR11360">
    <property type="entry name" value="MONOCARBOXYLATE TRANSPORTER"/>
    <property type="match status" value="1"/>
</dbReference>
<feature type="region of interest" description="Disordered" evidence="7">
    <location>
        <begin position="1"/>
        <end position="95"/>
    </location>
</feature>
<reference evidence="11" key="4">
    <citation type="journal article" date="2015" name="G3 (Bethesda)">
        <title>Genome sequences of three phytopathogenic species of the Magnaporthaceae family of fungi.</title>
        <authorList>
            <person name="Okagaki L.H."/>
            <person name="Nunes C.C."/>
            <person name="Sailsbery J."/>
            <person name="Clay B."/>
            <person name="Brown D."/>
            <person name="John T."/>
            <person name="Oh Y."/>
            <person name="Young N."/>
            <person name="Fitzgerald M."/>
            <person name="Haas B.J."/>
            <person name="Zeng Q."/>
            <person name="Young S."/>
            <person name="Adiconis X."/>
            <person name="Fan L."/>
            <person name="Levin J.Z."/>
            <person name="Mitchell T.K."/>
            <person name="Okubara P.A."/>
            <person name="Farman M.L."/>
            <person name="Kohn L.M."/>
            <person name="Birren B."/>
            <person name="Ma L.-J."/>
            <person name="Dean R.A."/>
        </authorList>
    </citation>
    <scope>NUCLEOTIDE SEQUENCE</scope>
    <source>
        <strain evidence="11">ATCC 64411 / 73-15</strain>
    </source>
</reference>
<evidence type="ECO:0000313" key="12">
    <source>
        <dbReference type="Proteomes" id="UP000011715"/>
    </source>
</evidence>
<feature type="transmembrane region" description="Helical" evidence="8">
    <location>
        <begin position="302"/>
        <end position="328"/>
    </location>
</feature>
<dbReference type="InterPro" id="IPR020846">
    <property type="entry name" value="MFS_dom"/>
</dbReference>
<dbReference type="PROSITE" id="PS50850">
    <property type="entry name" value="MFS"/>
    <property type="match status" value="1"/>
</dbReference>
<dbReference type="InterPro" id="IPR011701">
    <property type="entry name" value="MFS"/>
</dbReference>
<feature type="compositionally biased region" description="Low complexity" evidence="7">
    <location>
        <begin position="73"/>
        <end position="87"/>
    </location>
</feature>
<feature type="transmembrane region" description="Helical" evidence="8">
    <location>
        <begin position="261"/>
        <end position="281"/>
    </location>
</feature>
<dbReference type="AlphaFoldDB" id="A0A0C4E3N0"/>
<evidence type="ECO:0000256" key="3">
    <source>
        <dbReference type="ARBA" id="ARBA00022448"/>
    </source>
</evidence>
<feature type="transmembrane region" description="Helical" evidence="8">
    <location>
        <begin position="142"/>
        <end position="162"/>
    </location>
</feature>
<evidence type="ECO:0000256" key="7">
    <source>
        <dbReference type="SAM" id="MobiDB-lite"/>
    </source>
</evidence>
<dbReference type="InterPro" id="IPR050327">
    <property type="entry name" value="Proton-linked_MCT"/>
</dbReference>